<evidence type="ECO:0000256" key="6">
    <source>
        <dbReference type="PROSITE-ProRule" id="PRU01240"/>
    </source>
</evidence>
<dbReference type="PROSITE" id="PS51892">
    <property type="entry name" value="SUBTILASE"/>
    <property type="match status" value="1"/>
</dbReference>
<evidence type="ECO:0000256" key="2">
    <source>
        <dbReference type="ARBA" id="ARBA00022670"/>
    </source>
</evidence>
<dbReference type="EMBL" id="WTYD01000001">
    <property type="protein sequence ID" value="MXO52726.1"/>
    <property type="molecule type" value="Genomic_DNA"/>
</dbReference>
<accession>A0A844Y4H2</accession>
<dbReference type="InterPro" id="IPR023827">
    <property type="entry name" value="Peptidase_S8_Asp-AS"/>
</dbReference>
<keyword evidence="2 6" id="KW-0645">Protease</keyword>
<evidence type="ECO:0000313" key="10">
    <source>
        <dbReference type="EMBL" id="MXO52726.1"/>
    </source>
</evidence>
<feature type="domain" description="Peptidase S8/S53" evidence="9">
    <location>
        <begin position="20"/>
        <end position="304"/>
    </location>
</feature>
<proteinExistence type="inferred from homology"/>
<feature type="active site" description="Charge relay system" evidence="6">
    <location>
        <position position="29"/>
    </location>
</feature>
<dbReference type="PROSITE" id="PS00136">
    <property type="entry name" value="SUBTILASE_ASP"/>
    <property type="match status" value="1"/>
</dbReference>
<evidence type="ECO:0000259" key="9">
    <source>
        <dbReference type="Pfam" id="PF00082"/>
    </source>
</evidence>
<feature type="active site" description="Charge relay system" evidence="6">
    <location>
        <position position="256"/>
    </location>
</feature>
<evidence type="ECO:0000256" key="4">
    <source>
        <dbReference type="ARBA" id="ARBA00022801"/>
    </source>
</evidence>
<evidence type="ECO:0000256" key="3">
    <source>
        <dbReference type="ARBA" id="ARBA00022729"/>
    </source>
</evidence>
<dbReference type="InterPro" id="IPR034061">
    <property type="entry name" value="Peptidases_S8_Autotransporter"/>
</dbReference>
<comment type="similarity">
    <text evidence="1 6 7">Belongs to the peptidase S8 family.</text>
</comment>
<evidence type="ECO:0000256" key="8">
    <source>
        <dbReference type="SAM" id="MobiDB-lite"/>
    </source>
</evidence>
<reference evidence="10 11" key="1">
    <citation type="submission" date="2019-12" db="EMBL/GenBank/DDBJ databases">
        <title>Genomic-based taxomic classification of the family Erythrobacteraceae.</title>
        <authorList>
            <person name="Xu L."/>
        </authorList>
    </citation>
    <scope>NUCLEOTIDE SEQUENCE [LARGE SCALE GENOMIC DNA]</scope>
    <source>
        <strain evidence="10 11">JCM 17468</strain>
    </source>
</reference>
<feature type="compositionally biased region" description="Basic and acidic residues" evidence="8">
    <location>
        <begin position="41"/>
        <end position="51"/>
    </location>
</feature>
<dbReference type="OrthoDB" id="5405281at2"/>
<dbReference type="CDD" id="cd04848">
    <property type="entry name" value="Peptidases_S8_Autotransporter_serine_protease_like"/>
    <property type="match status" value="1"/>
</dbReference>
<feature type="active site" description="Charge relay system" evidence="6">
    <location>
        <position position="62"/>
    </location>
</feature>
<dbReference type="PANTHER" id="PTHR43806:SF11">
    <property type="entry name" value="CEREVISIN-RELATED"/>
    <property type="match status" value="1"/>
</dbReference>
<feature type="region of interest" description="Disordered" evidence="8">
    <location>
        <begin position="38"/>
        <end position="58"/>
    </location>
</feature>
<dbReference type="PRINTS" id="PR00723">
    <property type="entry name" value="SUBTILISIN"/>
</dbReference>
<keyword evidence="11" id="KW-1185">Reference proteome</keyword>
<evidence type="ECO:0000256" key="7">
    <source>
        <dbReference type="RuleBase" id="RU003355"/>
    </source>
</evidence>
<protein>
    <submittedName>
        <fullName evidence="10">S8 family serine peptidase</fullName>
    </submittedName>
</protein>
<dbReference type="InterPro" id="IPR036852">
    <property type="entry name" value="Peptidase_S8/S53_dom_sf"/>
</dbReference>
<evidence type="ECO:0000313" key="11">
    <source>
        <dbReference type="Proteomes" id="UP000430272"/>
    </source>
</evidence>
<sequence length="730" mass="75928">MSDGPEQHKAVSAWQRGATGSGRIIAVVDTGIDLDSPEFTGRIHPDSRDVAGNRSVDGEDDHGTNVALVAAAARNDTGILGIAYDARVLALRADRPGTCGDDTPENTNLTCSFSDGDIARGIDQAVSSGATVINLSLGGGGVGSATLAAVRRAASAGIVIVVAAGNGGDGSKADVDPNQPTPFASGIREAGGSNVIIVGSIDEGSQISSFSQRAGSQANFYLTARGERICCVYENGQIFVGRDERGSFRLLFSGTSFAAPQVAGAVALMAQAFPNLTGAQIVQILLETARDLGETGVDTTYGRGMLDIAAAFAPRGTTTLAGGTSVMRIGETSVIGSAPMGDALAGSQGLTGVLLDEYKRAYEYDVTSGSRGAVPEYRLHNALAGGQRQIGGGNANLSLGFTVGDARFAAQTTAEGAMARQMQLSTREAEGAEVLAARMIARVAPDMQIGFAMREGAFGLASRMQAQERPAFLIASDAGGDVGFSRSSDASVAVRREFGRLGLTASAESGEAWIGNRRQGEEVFQGVRDRRATHTLSLAADRRFGNLDTTLGLSWLQEEDTILGAYLAQGFGAGGADTLFVDASGRWDVAPGWSLGGAYRHGLTRADRSGFVAGGSRFQSQAWSLDLTRAQVFGNADTLGFRLSQPLRVTRGGIDLMLPVSYDYASESAGFGTRRLSLAPSGRETVGELAWRGPLARGWASASLYYRTDPGHYAQAPDDAGVAVTWSRGF</sequence>
<dbReference type="AlphaFoldDB" id="A0A844Y4H2"/>
<dbReference type="Gene3D" id="3.40.50.200">
    <property type="entry name" value="Peptidase S8/S53 domain"/>
    <property type="match status" value="1"/>
</dbReference>
<dbReference type="InterPro" id="IPR023828">
    <property type="entry name" value="Peptidase_S8_Ser-AS"/>
</dbReference>
<dbReference type="PROSITE" id="PS00138">
    <property type="entry name" value="SUBTILASE_SER"/>
    <property type="match status" value="1"/>
</dbReference>
<keyword evidence="5 6" id="KW-0720">Serine protease</keyword>
<dbReference type="GO" id="GO:0004252">
    <property type="term" value="F:serine-type endopeptidase activity"/>
    <property type="evidence" value="ECO:0007669"/>
    <property type="project" value="UniProtKB-UniRule"/>
</dbReference>
<dbReference type="PANTHER" id="PTHR43806">
    <property type="entry name" value="PEPTIDASE S8"/>
    <property type="match status" value="1"/>
</dbReference>
<gene>
    <name evidence="10" type="ORF">GRI47_01735</name>
</gene>
<keyword evidence="3" id="KW-0732">Signal</keyword>
<evidence type="ECO:0000256" key="1">
    <source>
        <dbReference type="ARBA" id="ARBA00011073"/>
    </source>
</evidence>
<keyword evidence="4 6" id="KW-0378">Hydrolase</keyword>
<comment type="caution">
    <text evidence="10">The sequence shown here is derived from an EMBL/GenBank/DDBJ whole genome shotgun (WGS) entry which is preliminary data.</text>
</comment>
<dbReference type="RefSeq" id="WP_160659671.1">
    <property type="nucleotide sequence ID" value="NZ_BAABDV010000001.1"/>
</dbReference>
<name>A0A844Y4H2_9SPHN</name>
<dbReference type="Pfam" id="PF00082">
    <property type="entry name" value="Peptidase_S8"/>
    <property type="match status" value="1"/>
</dbReference>
<dbReference type="Proteomes" id="UP000430272">
    <property type="component" value="Unassembled WGS sequence"/>
</dbReference>
<dbReference type="SUPFAM" id="SSF52743">
    <property type="entry name" value="Subtilisin-like"/>
    <property type="match status" value="1"/>
</dbReference>
<dbReference type="InterPro" id="IPR015500">
    <property type="entry name" value="Peptidase_S8_subtilisin-rel"/>
</dbReference>
<dbReference type="InterPro" id="IPR050131">
    <property type="entry name" value="Peptidase_S8_subtilisin-like"/>
</dbReference>
<dbReference type="GO" id="GO:0006508">
    <property type="term" value="P:proteolysis"/>
    <property type="evidence" value="ECO:0007669"/>
    <property type="project" value="UniProtKB-KW"/>
</dbReference>
<organism evidence="10 11">
    <name type="scientific">Qipengyuania pelagi</name>
    <dbReference type="NCBI Taxonomy" id="994320"/>
    <lineage>
        <taxon>Bacteria</taxon>
        <taxon>Pseudomonadati</taxon>
        <taxon>Pseudomonadota</taxon>
        <taxon>Alphaproteobacteria</taxon>
        <taxon>Sphingomonadales</taxon>
        <taxon>Erythrobacteraceae</taxon>
        <taxon>Qipengyuania</taxon>
    </lineage>
</organism>
<evidence type="ECO:0000256" key="5">
    <source>
        <dbReference type="ARBA" id="ARBA00022825"/>
    </source>
</evidence>
<dbReference type="InterPro" id="IPR000209">
    <property type="entry name" value="Peptidase_S8/S53_dom"/>
</dbReference>